<comment type="subcellular location">
    <subcellularLocation>
        <location evidence="1">Membrane</location>
    </subcellularLocation>
</comment>
<evidence type="ECO:0000256" key="5">
    <source>
        <dbReference type="ARBA" id="ARBA00023136"/>
    </source>
</evidence>
<dbReference type="Proteomes" id="UP001328107">
    <property type="component" value="Unassembled WGS sequence"/>
</dbReference>
<keyword evidence="5 7" id="KW-0472">Membrane</keyword>
<protein>
    <submittedName>
        <fullName evidence="9">Uncharacterized protein</fullName>
    </submittedName>
</protein>
<dbReference type="InterPro" id="IPR000612">
    <property type="entry name" value="PMP3"/>
</dbReference>
<keyword evidence="3 7" id="KW-0812">Transmembrane</keyword>
<evidence type="ECO:0000256" key="2">
    <source>
        <dbReference type="ARBA" id="ARBA00009530"/>
    </source>
</evidence>
<evidence type="ECO:0000256" key="4">
    <source>
        <dbReference type="ARBA" id="ARBA00022989"/>
    </source>
</evidence>
<feature type="chain" id="PRO_5042836843" evidence="8">
    <location>
        <begin position="24"/>
        <end position="153"/>
    </location>
</feature>
<evidence type="ECO:0000256" key="1">
    <source>
        <dbReference type="ARBA" id="ARBA00004370"/>
    </source>
</evidence>
<comment type="similarity">
    <text evidence="2">Belongs to the UPF0057 (PMP3) family.</text>
</comment>
<comment type="caution">
    <text evidence="9">The sequence shown here is derived from an EMBL/GenBank/DDBJ whole genome shotgun (WGS) entry which is preliminary data.</text>
</comment>
<keyword evidence="10" id="KW-1185">Reference proteome</keyword>
<dbReference type="Pfam" id="PF01679">
    <property type="entry name" value="Pmp3"/>
    <property type="match status" value="1"/>
</dbReference>
<evidence type="ECO:0000256" key="7">
    <source>
        <dbReference type="SAM" id="Phobius"/>
    </source>
</evidence>
<feature type="region of interest" description="Disordered" evidence="6">
    <location>
        <begin position="112"/>
        <end position="153"/>
    </location>
</feature>
<dbReference type="PANTHER" id="PTHR21659:SF42">
    <property type="entry name" value="UPF0057 MEMBRANE PROTEIN ZK632.10-RELATED"/>
    <property type="match status" value="1"/>
</dbReference>
<dbReference type="GO" id="GO:0016020">
    <property type="term" value="C:membrane"/>
    <property type="evidence" value="ECO:0007669"/>
    <property type="project" value="UniProtKB-SubCell"/>
</dbReference>
<dbReference type="AlphaFoldDB" id="A0AAN5C9P4"/>
<proteinExistence type="inferred from homology"/>
<organism evidence="9 10">
    <name type="scientific">Pristionchus mayeri</name>
    <dbReference type="NCBI Taxonomy" id="1317129"/>
    <lineage>
        <taxon>Eukaryota</taxon>
        <taxon>Metazoa</taxon>
        <taxon>Ecdysozoa</taxon>
        <taxon>Nematoda</taxon>
        <taxon>Chromadorea</taxon>
        <taxon>Rhabditida</taxon>
        <taxon>Rhabditina</taxon>
        <taxon>Diplogasteromorpha</taxon>
        <taxon>Diplogasteroidea</taxon>
        <taxon>Neodiplogasteridae</taxon>
        <taxon>Pristionchus</taxon>
    </lineage>
</organism>
<evidence type="ECO:0000256" key="3">
    <source>
        <dbReference type="ARBA" id="ARBA00022692"/>
    </source>
</evidence>
<dbReference type="EMBL" id="BTRK01000001">
    <property type="protein sequence ID" value="GMR33366.1"/>
    <property type="molecule type" value="Genomic_DNA"/>
</dbReference>
<evidence type="ECO:0000313" key="9">
    <source>
        <dbReference type="EMBL" id="GMR33366.1"/>
    </source>
</evidence>
<feature type="transmembrane region" description="Helical" evidence="7">
    <location>
        <begin position="33"/>
        <end position="54"/>
    </location>
</feature>
<gene>
    <name evidence="9" type="ORF">PMAYCL1PPCAC_03561</name>
</gene>
<feature type="signal peptide" evidence="8">
    <location>
        <begin position="1"/>
        <end position="23"/>
    </location>
</feature>
<dbReference type="PANTHER" id="PTHR21659">
    <property type="entry name" value="HYDROPHOBIC PROTEIN RCI2 LOW TEMPERATURE AND SALT RESPONSIVE PROTEIN LTI6 -RELATED"/>
    <property type="match status" value="1"/>
</dbReference>
<sequence length="153" mass="16817">MADGCSQCCLLILAIFWPPLAVGLWVGCTGAFWLNWLLTIFFYFPGLIHAWIVICTRRPYHDHCHDHVVVVQQPATTTVTYTTTPADQYQAPVSYQHGAQYPTAAPVAAPQPAYMPQQQPAAPPAYQPPQPSSAYPDLNQPSAPQEKGGAPHY</sequence>
<keyword evidence="8" id="KW-0732">Signal</keyword>
<reference evidence="10" key="1">
    <citation type="submission" date="2022-10" db="EMBL/GenBank/DDBJ databases">
        <title>Genome assembly of Pristionchus species.</title>
        <authorList>
            <person name="Yoshida K."/>
            <person name="Sommer R.J."/>
        </authorList>
    </citation>
    <scope>NUCLEOTIDE SEQUENCE [LARGE SCALE GENOMIC DNA]</scope>
    <source>
        <strain evidence="10">RS5460</strain>
    </source>
</reference>
<feature type="compositionally biased region" description="Pro residues" evidence="6">
    <location>
        <begin position="121"/>
        <end position="131"/>
    </location>
</feature>
<evidence type="ECO:0000256" key="6">
    <source>
        <dbReference type="SAM" id="MobiDB-lite"/>
    </source>
</evidence>
<keyword evidence="4 7" id="KW-1133">Transmembrane helix</keyword>
<evidence type="ECO:0000313" key="10">
    <source>
        <dbReference type="Proteomes" id="UP001328107"/>
    </source>
</evidence>
<evidence type="ECO:0000256" key="8">
    <source>
        <dbReference type="SAM" id="SignalP"/>
    </source>
</evidence>
<name>A0AAN5C9P4_9BILA</name>
<accession>A0AAN5C9P4</accession>